<name>D2RGT0_ARCPA</name>
<dbReference type="InterPro" id="IPR051840">
    <property type="entry name" value="NifX/NifY_domain"/>
</dbReference>
<dbReference type="Gene3D" id="3.30.420.130">
    <property type="entry name" value="Dinitrogenase iron-molybdenum cofactor biosynthesis domain"/>
    <property type="match status" value="1"/>
</dbReference>
<dbReference type="HOGENOM" id="CLU_104194_0_1_2"/>
<dbReference type="Proteomes" id="UP000001901">
    <property type="component" value="Chromosome"/>
</dbReference>
<dbReference type="STRING" id="572546.Arcpr_0437"/>
<reference evidence="2 3" key="1">
    <citation type="journal article" date="2010" name="Stand. Genomic Sci.">
        <title>Complete genome sequence of Archaeoglobus profundus type strain (AV18).</title>
        <authorList>
            <person name="von Jan M."/>
            <person name="Lapidus A."/>
            <person name="Del Rio T.G."/>
            <person name="Copeland A."/>
            <person name="Tice H."/>
            <person name="Cheng J.F."/>
            <person name="Lucas S."/>
            <person name="Chen F."/>
            <person name="Nolan M."/>
            <person name="Goodwin L."/>
            <person name="Han C."/>
            <person name="Pitluck S."/>
            <person name="Liolios K."/>
            <person name="Ivanova N."/>
            <person name="Mavromatis K."/>
            <person name="Ovchinnikova G."/>
            <person name="Chertkov O."/>
            <person name="Pati A."/>
            <person name="Chen A."/>
            <person name="Palaniappan K."/>
            <person name="Land M."/>
            <person name="Hauser L."/>
            <person name="Chang Y.J."/>
            <person name="Jeffries C.D."/>
            <person name="Saunders E."/>
            <person name="Brettin T."/>
            <person name="Detter J.C."/>
            <person name="Chain P."/>
            <person name="Eichinger K."/>
            <person name="Huber H."/>
            <person name="Spring S."/>
            <person name="Rohde M."/>
            <person name="Goker M."/>
            <person name="Wirth R."/>
            <person name="Woyke T."/>
            <person name="Bristow J."/>
            <person name="Eisen J.A."/>
            <person name="Markowitz V."/>
            <person name="Hugenholtz P."/>
            <person name="Kyrpides N.C."/>
            <person name="Klenk H.P."/>
        </authorList>
    </citation>
    <scope>NUCLEOTIDE SEQUENCE [LARGE SCALE GENOMIC DNA]</scope>
    <source>
        <strain evidence="3">DSM 5631 / JCM 9629 / NBRC 100127 / Av18</strain>
    </source>
</reference>
<dbReference type="AlphaFoldDB" id="D2RGT0"/>
<dbReference type="eggNOG" id="arCOG02734">
    <property type="taxonomic scope" value="Archaea"/>
</dbReference>
<organism evidence="2 3">
    <name type="scientific">Archaeoglobus profundus (strain DSM 5631 / JCM 9629 / NBRC 100127 / Av18)</name>
    <dbReference type="NCBI Taxonomy" id="572546"/>
    <lineage>
        <taxon>Archaea</taxon>
        <taxon>Methanobacteriati</taxon>
        <taxon>Methanobacteriota</taxon>
        <taxon>Archaeoglobi</taxon>
        <taxon>Archaeoglobales</taxon>
        <taxon>Archaeoglobaceae</taxon>
        <taxon>Archaeoglobus</taxon>
    </lineage>
</organism>
<protein>
    <submittedName>
        <fullName evidence="2">Dinitrogenase iron-molybdenum cofactor biosynthesis protein</fullName>
    </submittedName>
</protein>
<dbReference type="GeneID" id="8739095"/>
<feature type="domain" description="Dinitrogenase iron-molybdenum cofactor biosynthesis" evidence="1">
    <location>
        <begin position="13"/>
        <end position="105"/>
    </location>
</feature>
<dbReference type="InterPro" id="IPR033913">
    <property type="entry name" value="MTH1175_dom"/>
</dbReference>
<keyword evidence="3" id="KW-1185">Reference proteome</keyword>
<dbReference type="KEGG" id="apo:Arcpr_0437"/>
<proteinExistence type="predicted"/>
<dbReference type="Pfam" id="PF02579">
    <property type="entry name" value="Nitro_FeMo-Co"/>
    <property type="match status" value="1"/>
</dbReference>
<evidence type="ECO:0000313" key="3">
    <source>
        <dbReference type="Proteomes" id="UP000001901"/>
    </source>
</evidence>
<dbReference type="CDD" id="cd00851">
    <property type="entry name" value="MTH1175"/>
    <property type="match status" value="1"/>
</dbReference>
<evidence type="ECO:0000313" key="2">
    <source>
        <dbReference type="EMBL" id="ADB57505.1"/>
    </source>
</evidence>
<dbReference type="SUPFAM" id="SSF53146">
    <property type="entry name" value="Nitrogenase accessory factor-like"/>
    <property type="match status" value="1"/>
</dbReference>
<dbReference type="InterPro" id="IPR003731">
    <property type="entry name" value="Di-Nase_FeMo-co_biosynth"/>
</dbReference>
<dbReference type="EMBL" id="CP001857">
    <property type="protein sequence ID" value="ADB57505.1"/>
    <property type="molecule type" value="Genomic_DNA"/>
</dbReference>
<dbReference type="OrthoDB" id="25911at2157"/>
<accession>D2RGT0</accession>
<evidence type="ECO:0000259" key="1">
    <source>
        <dbReference type="Pfam" id="PF02579"/>
    </source>
</evidence>
<dbReference type="PaxDb" id="572546-Arcpr_0437"/>
<dbReference type="PANTHER" id="PTHR33937">
    <property type="entry name" value="IRON-MOLYBDENUM PROTEIN-RELATED-RELATED"/>
    <property type="match status" value="1"/>
</dbReference>
<dbReference type="PANTHER" id="PTHR33937:SF2">
    <property type="entry name" value="DINITROGENASE IRON-MOLYBDENUM COFACTOR BIOSYNTHESIS DOMAIN-CONTAINING PROTEIN"/>
    <property type="match status" value="1"/>
</dbReference>
<dbReference type="InterPro" id="IPR036105">
    <property type="entry name" value="DiNase_FeMo-co_biosyn_sf"/>
</dbReference>
<gene>
    <name evidence="2" type="ordered locus">Arcpr_0437</name>
</gene>
<sequence>MRVAVSTISGGLDDKVSEVFGRAVSFTIVDVEDGEIKSVEVVRNDFAVRGGGAGVAVSQFLVDKGVNAVITGNVGPNALGVLSSAGIKVYRGSGLTVKEAIEKLIRGELEEITSPSQPKMGRWRRGGGRGQW</sequence>
<dbReference type="RefSeq" id="WP_012939841.1">
    <property type="nucleotide sequence ID" value="NC_013741.1"/>
</dbReference>